<dbReference type="Pfam" id="PF12807">
    <property type="entry name" value="eIF3_p135"/>
    <property type="match status" value="1"/>
</dbReference>
<dbReference type="EMBL" id="JANJYJ010000003">
    <property type="protein sequence ID" value="KAK3221659.1"/>
    <property type="molecule type" value="Genomic_DNA"/>
</dbReference>
<gene>
    <name evidence="2" type="ORF">Dsin_008684</name>
</gene>
<dbReference type="InterPro" id="IPR033646">
    <property type="entry name" value="CLU-central"/>
</dbReference>
<comment type="caution">
    <text evidence="2">The sequence shown here is derived from an EMBL/GenBank/DDBJ whole genome shotgun (WGS) entry which is preliminary data.</text>
</comment>
<reference evidence="2" key="1">
    <citation type="journal article" date="2023" name="Plant J.">
        <title>Genome sequences and population genomics provide insights into the demographic history, inbreeding, and mutation load of two 'living fossil' tree species of Dipteronia.</title>
        <authorList>
            <person name="Feng Y."/>
            <person name="Comes H.P."/>
            <person name="Chen J."/>
            <person name="Zhu S."/>
            <person name="Lu R."/>
            <person name="Zhang X."/>
            <person name="Li P."/>
            <person name="Qiu J."/>
            <person name="Olsen K.M."/>
            <person name="Qiu Y."/>
        </authorList>
    </citation>
    <scope>NUCLEOTIDE SEQUENCE</scope>
    <source>
        <strain evidence="2">NBL</strain>
    </source>
</reference>
<proteinExistence type="predicted"/>
<feature type="domain" description="CLU central" evidence="1">
    <location>
        <begin position="55"/>
        <end position="145"/>
    </location>
</feature>
<dbReference type="PANTHER" id="PTHR12601">
    <property type="entry name" value="EUKARYOTIC TRANSLATION INITIATION FACTOR 3 SUBUNIT EIF-3"/>
    <property type="match status" value="1"/>
</dbReference>
<dbReference type="AlphaFoldDB" id="A0AAE0AQ90"/>
<evidence type="ECO:0000313" key="3">
    <source>
        <dbReference type="Proteomes" id="UP001281410"/>
    </source>
</evidence>
<dbReference type="CDD" id="cd15466">
    <property type="entry name" value="CLU-central"/>
    <property type="match status" value="1"/>
</dbReference>
<name>A0AAE0AQ90_9ROSI</name>
<evidence type="ECO:0000313" key="2">
    <source>
        <dbReference type="EMBL" id="KAK3221659.1"/>
    </source>
</evidence>
<organism evidence="2 3">
    <name type="scientific">Dipteronia sinensis</name>
    <dbReference type="NCBI Taxonomy" id="43782"/>
    <lineage>
        <taxon>Eukaryota</taxon>
        <taxon>Viridiplantae</taxon>
        <taxon>Streptophyta</taxon>
        <taxon>Embryophyta</taxon>
        <taxon>Tracheophyta</taxon>
        <taxon>Spermatophyta</taxon>
        <taxon>Magnoliopsida</taxon>
        <taxon>eudicotyledons</taxon>
        <taxon>Gunneridae</taxon>
        <taxon>Pentapetalae</taxon>
        <taxon>rosids</taxon>
        <taxon>malvids</taxon>
        <taxon>Sapindales</taxon>
        <taxon>Sapindaceae</taxon>
        <taxon>Hippocastanoideae</taxon>
        <taxon>Acereae</taxon>
        <taxon>Dipteronia</taxon>
    </lineage>
</organism>
<dbReference type="InterPro" id="IPR027523">
    <property type="entry name" value="CLU_prot"/>
</dbReference>
<dbReference type="GO" id="GO:0005737">
    <property type="term" value="C:cytoplasm"/>
    <property type="evidence" value="ECO:0007669"/>
    <property type="project" value="TreeGrafter"/>
</dbReference>
<evidence type="ECO:0000259" key="1">
    <source>
        <dbReference type="Pfam" id="PF12807"/>
    </source>
</evidence>
<keyword evidence="3" id="KW-1185">Reference proteome</keyword>
<accession>A0AAE0AQ90</accession>
<dbReference type="PANTHER" id="PTHR12601:SF39">
    <property type="entry name" value="PROTEIN REDUCED CHLOROPLAST COVERAGE 2"/>
    <property type="match status" value="1"/>
</dbReference>
<sequence>MKKKSETTNQKEMEKRDEEMEKIWKRLLPEAAYLRLKESETGLHLKVADFGSLELSPVDGKTLTDFMHTRGLQMGSLGRVVELADKLPHVQSLCLHEMVVRAYKHILQAVVAAVDNVAELAASIASCLNILLGTVSTENADADIRNDDMLK</sequence>
<dbReference type="Proteomes" id="UP001281410">
    <property type="component" value="Unassembled WGS sequence"/>
</dbReference>
<protein>
    <recommendedName>
        <fullName evidence="1">CLU central domain-containing protein</fullName>
    </recommendedName>
</protein>